<name>A0ABS2PRT9_9STRE</name>
<evidence type="ECO:0000313" key="2">
    <source>
        <dbReference type="Proteomes" id="UP000697472"/>
    </source>
</evidence>
<protein>
    <recommendedName>
        <fullName evidence="3">Cystathionine beta-lyase</fullName>
    </recommendedName>
</protein>
<comment type="caution">
    <text evidence="1">The sequence shown here is derived from an EMBL/GenBank/DDBJ whole genome shotgun (WGS) entry which is preliminary data.</text>
</comment>
<accession>A0ABS2PRT9</accession>
<sequence length="213" mass="24290">MTEMIELALTYGGYTSLDKVFLSNQLQNLSKEEQLAFITPPPSVINAYFAELYQKQGPTAATDYFAQISEAFNLWNSQPSFDETKPFIRLNLSGKSYGLCFESANQTALVFPEEDSQPSLDLLFELAQIFPQYKVYREQGQIKMAAQEFDETVLEDLTPESALLSQISRLKAGFIKIKSFNADELAELLQAYKGQCYVTFQQREYIAYIKEQN</sequence>
<proteinExistence type="predicted"/>
<dbReference type="EMBL" id="JAFBEH010000016">
    <property type="protein sequence ID" value="MBM7642641.1"/>
    <property type="molecule type" value="Genomic_DNA"/>
</dbReference>
<evidence type="ECO:0008006" key="3">
    <source>
        <dbReference type="Google" id="ProtNLM"/>
    </source>
</evidence>
<dbReference type="RefSeq" id="WP_205009483.1">
    <property type="nucleotide sequence ID" value="NZ_JAFBEH010000016.1"/>
</dbReference>
<organism evidence="1 2">
    <name type="scientific">Streptococcus loxodontisalivarius</name>
    <dbReference type="NCBI Taxonomy" id="1349415"/>
    <lineage>
        <taxon>Bacteria</taxon>
        <taxon>Bacillati</taxon>
        <taxon>Bacillota</taxon>
        <taxon>Bacilli</taxon>
        <taxon>Lactobacillales</taxon>
        <taxon>Streptococcaceae</taxon>
        <taxon>Streptococcus</taxon>
    </lineage>
</organism>
<dbReference type="Proteomes" id="UP000697472">
    <property type="component" value="Unassembled WGS sequence"/>
</dbReference>
<keyword evidence="2" id="KW-1185">Reference proteome</keyword>
<reference evidence="1 2" key="1">
    <citation type="submission" date="2021-01" db="EMBL/GenBank/DDBJ databases">
        <title>Genomic Encyclopedia of Type Strains, Phase IV (KMG-IV): sequencing the most valuable type-strain genomes for metagenomic binning, comparative biology and taxonomic classification.</title>
        <authorList>
            <person name="Goeker M."/>
        </authorList>
    </citation>
    <scope>NUCLEOTIDE SEQUENCE [LARGE SCALE GENOMIC DNA]</scope>
    <source>
        <strain evidence="1 2">DSM 27382</strain>
    </source>
</reference>
<gene>
    <name evidence="1" type="ORF">JOC28_000938</name>
</gene>
<evidence type="ECO:0000313" key="1">
    <source>
        <dbReference type="EMBL" id="MBM7642641.1"/>
    </source>
</evidence>